<gene>
    <name evidence="8" type="ORF">SCF082_LOCUS44075</name>
</gene>
<dbReference type="InterPro" id="IPR015919">
    <property type="entry name" value="Cadherin-like_sf"/>
</dbReference>
<dbReference type="Pfam" id="PF00024">
    <property type="entry name" value="PAN_1"/>
    <property type="match status" value="2"/>
</dbReference>
<accession>A0ABP0QZG6</accession>
<evidence type="ECO:0000256" key="1">
    <source>
        <dbReference type="ARBA" id="ARBA00022737"/>
    </source>
</evidence>
<feature type="domain" description="Dystroglycan-type cadherin-like" evidence="7">
    <location>
        <begin position="199"/>
        <end position="305"/>
    </location>
</feature>
<dbReference type="Pfam" id="PF05345">
    <property type="entry name" value="He_PIG"/>
    <property type="match status" value="5"/>
</dbReference>
<dbReference type="Gene3D" id="3.50.4.10">
    <property type="entry name" value="Hepatocyte Growth Factor"/>
    <property type="match status" value="2"/>
</dbReference>
<evidence type="ECO:0000259" key="7">
    <source>
        <dbReference type="SMART" id="SM00736"/>
    </source>
</evidence>
<dbReference type="SUPFAM" id="SSF49313">
    <property type="entry name" value="Cadherin-like"/>
    <property type="match status" value="7"/>
</dbReference>
<keyword evidence="9" id="KW-1185">Reference proteome</keyword>
<keyword evidence="4" id="KW-0472">Membrane</keyword>
<dbReference type="InterPro" id="IPR000177">
    <property type="entry name" value="Apple"/>
</dbReference>
<comment type="caution">
    <text evidence="8">The sequence shown here is derived from an EMBL/GenBank/DDBJ whole genome shotgun (WGS) entry which is preliminary data.</text>
</comment>
<dbReference type="InterPro" id="IPR003609">
    <property type="entry name" value="Pan_app"/>
</dbReference>
<feature type="signal peptide" evidence="5">
    <location>
        <begin position="1"/>
        <end position="19"/>
    </location>
</feature>
<feature type="domain" description="Dystroglycan-type cadherin-like" evidence="7">
    <location>
        <begin position="322"/>
        <end position="412"/>
    </location>
</feature>
<dbReference type="Gene3D" id="2.60.40.10">
    <property type="entry name" value="Immunoglobulins"/>
    <property type="match status" value="7"/>
</dbReference>
<evidence type="ECO:0000313" key="8">
    <source>
        <dbReference type="EMBL" id="CAK9093692.1"/>
    </source>
</evidence>
<organism evidence="8 9">
    <name type="scientific">Durusdinium trenchii</name>
    <dbReference type="NCBI Taxonomy" id="1381693"/>
    <lineage>
        <taxon>Eukaryota</taxon>
        <taxon>Sar</taxon>
        <taxon>Alveolata</taxon>
        <taxon>Dinophyceae</taxon>
        <taxon>Suessiales</taxon>
        <taxon>Symbiodiniaceae</taxon>
        <taxon>Durusdinium</taxon>
    </lineage>
</organism>
<evidence type="ECO:0000256" key="4">
    <source>
        <dbReference type="SAM" id="Phobius"/>
    </source>
</evidence>
<keyword evidence="4" id="KW-1133">Transmembrane helix</keyword>
<feature type="domain" description="Dystroglycan-type cadherin-like" evidence="7">
    <location>
        <begin position="429"/>
        <end position="519"/>
    </location>
</feature>
<feature type="domain" description="Dystroglycan-type cadherin-like" evidence="7">
    <location>
        <begin position="550"/>
        <end position="640"/>
    </location>
</feature>
<sequence>MNIISSFAWISQFTALAVSDCAKMGNQKALCTADISDMVAALTNGPAAGVATTSDCAAVPEPEDEPLGAADRSAGRPGAVGCWGRRDPWGGGPDPSLAHGLSAEPLNGAQAGAVLDDRSLGSMPKETEAVFKLAAKKADKAAMQDAKKECLRDLPQASEWSDTKRQLCCDMMGLGCEKPVVVRTEDKEDQEEADDDSQAVVFRLQDETIPVNEPFQLPLKVAVTTDANTKLTTSATLESGDPLPSWMSLKESDKSNFGDAEPFYLSGTPPELGTSKLKIQTIDDQGRVWDIVRFNLEVVDQVRPSQAALTAATPVADRSGTLVASELPDGQGHVGESFSYEVPPNTFTDSSGSSLMLSASPLPAWLTFDGQVLRGIPLEQGEIQLQVKATNNVGRSQSVPLRINVGDGDAKEGAKSLLDTADIQSKTGPTASALPDASGKVGDLFSYEVPKGSFVDPTGGQLTLSVKPLPAWLTFDGLKLNGAPTAPSELNLEVKATNANGLSTSVPLHVTVVEKPSSASVGSGSAASSSKPVAVQAAAQPVLQQQMDVVTAASLPDGHAPVGYPFEYTIPATTFVDHHGGGLKLQASGLPSWLSFDGKTLTGTAPQKGVVDLEIVAKNKLGLTDKAPLRIHMDDTEGSGEGSESKDEAGSESGSESKDEAGSESGSESEDEAGSGSGDAGPQTLSVVSRYPKVVENVNEPFDHVLPKTWFADPESGHSHWRIGDKIDFSFTLEHGDPLPEWLSFKQDFVDGANKLTMSGTCPKVQAIWLEVKATVPSESIAMVFELDCVAKGPFVNQILPDASGTVGQEIQQQIPEETIQDPDGKPVAYAVSLMDGGQLPEWLHFDPETETLSGTPSAAQELHLLVEGKDEQGLTAQTSWKLKVGPSGPAPKAKAQPLVAQHLPLWEGTVGEKMVRQVPEGVVSDPLGSQLHFSAHGEHGTLPHWMSFDPKSMTFSGVPDKALSMTVYVKGATKEGLSARSRMKVVVGTPSVNKLAKEMTAVAEEDKLIVPTLPPPEYCTEMDVMYEPIDMNMSDAANGAKTVVDCMLQCRNMKTCAHFTFFFPLKQCHFSSSMATRQTGRIGFVAGGALCAPSQEHPEASAMVGIKKESVEDEFDTQHCGVPGLTFTPLNPSGRTSSYKDDGLACQKECQSSSFCHSYVYNTLTKACDLQDHNAQPTWGNSFEMAGPVFCDVDVKFKFTAVQRRADRISENTTVLKAALKAALVIAAGDMPVYTEKSHPGHPDGSGTNPERYRPALNPKQIHVADAGESDNEINFTVRVRTKRSQTDLYVYNLVKGEKGTFIDAIRDLTAKTADRMDLHLPRFYLTDQRMVIAGDHWASEMKAKMKASEEQTGVPLPGIPFKDLPQLKAESTGVQFSQGSSILMISLCCLGGLALVLGLLVASQRHAYTAVGGRARSRPGMDALLE</sequence>
<feature type="domain" description="Dystroglycan-type cadherin-like" evidence="7">
    <location>
        <begin position="899"/>
        <end position="995"/>
    </location>
</feature>
<dbReference type="SMART" id="SM00223">
    <property type="entry name" value="APPLE"/>
    <property type="match status" value="1"/>
</dbReference>
<reference evidence="8 9" key="1">
    <citation type="submission" date="2024-02" db="EMBL/GenBank/DDBJ databases">
        <authorList>
            <person name="Chen Y."/>
            <person name="Shah S."/>
            <person name="Dougan E. K."/>
            <person name="Thang M."/>
            <person name="Chan C."/>
        </authorList>
    </citation>
    <scope>NUCLEOTIDE SEQUENCE [LARGE SCALE GENOMIC DNA]</scope>
</reference>
<feature type="chain" id="PRO_5045746033" evidence="5">
    <location>
        <begin position="20"/>
        <end position="1428"/>
    </location>
</feature>
<dbReference type="EMBL" id="CAXAMM010040507">
    <property type="protein sequence ID" value="CAK9093692.1"/>
    <property type="molecule type" value="Genomic_DNA"/>
</dbReference>
<keyword evidence="5" id="KW-0732">Signal</keyword>
<feature type="region of interest" description="Disordered" evidence="3">
    <location>
        <begin position="628"/>
        <end position="684"/>
    </location>
</feature>
<feature type="compositionally biased region" description="Basic and acidic residues" evidence="3">
    <location>
        <begin position="643"/>
        <end position="661"/>
    </location>
</feature>
<evidence type="ECO:0000256" key="2">
    <source>
        <dbReference type="ARBA" id="ARBA00023157"/>
    </source>
</evidence>
<dbReference type="InterPro" id="IPR013783">
    <property type="entry name" value="Ig-like_fold"/>
</dbReference>
<dbReference type="Proteomes" id="UP001642464">
    <property type="component" value="Unassembled WGS sequence"/>
</dbReference>
<evidence type="ECO:0000256" key="5">
    <source>
        <dbReference type="SAM" id="SignalP"/>
    </source>
</evidence>
<dbReference type="PANTHER" id="PTHR21559:SF21">
    <property type="entry name" value="DYSTROGLYCAN 1"/>
    <property type="match status" value="1"/>
</dbReference>
<feature type="transmembrane region" description="Helical" evidence="4">
    <location>
        <begin position="1384"/>
        <end position="1404"/>
    </location>
</feature>
<evidence type="ECO:0000313" key="9">
    <source>
        <dbReference type="Proteomes" id="UP001642464"/>
    </source>
</evidence>
<dbReference type="PANTHER" id="PTHR21559">
    <property type="entry name" value="DYSTROGLYCAN-RELATED"/>
    <property type="match status" value="1"/>
</dbReference>
<keyword evidence="1" id="KW-0677">Repeat</keyword>
<protein>
    <submittedName>
        <fullName evidence="8">Tandem-95 repeat protein</fullName>
    </submittedName>
</protein>
<proteinExistence type="predicted"/>
<feature type="domain" description="Dystroglycan-type cadherin-like" evidence="7">
    <location>
        <begin position="795"/>
        <end position="892"/>
    </location>
</feature>
<dbReference type="SMART" id="SM00736">
    <property type="entry name" value="CADG"/>
    <property type="match status" value="7"/>
</dbReference>
<evidence type="ECO:0000259" key="6">
    <source>
        <dbReference type="SMART" id="SM00223"/>
    </source>
</evidence>
<evidence type="ECO:0000256" key="3">
    <source>
        <dbReference type="SAM" id="MobiDB-lite"/>
    </source>
</evidence>
<dbReference type="InterPro" id="IPR006644">
    <property type="entry name" value="Cadg"/>
</dbReference>
<feature type="domain" description="Dystroglycan-type cadherin-like" evidence="7">
    <location>
        <begin position="686"/>
        <end position="794"/>
    </location>
</feature>
<feature type="domain" description="Apple" evidence="6">
    <location>
        <begin position="1020"/>
        <end position="1092"/>
    </location>
</feature>
<keyword evidence="2" id="KW-1015">Disulfide bond</keyword>
<keyword evidence="4" id="KW-0812">Transmembrane</keyword>
<name>A0ABP0QZG6_9DINO</name>